<comment type="cofactor">
    <cofactor evidence="3">
        <name>Mn(2+)</name>
        <dbReference type="ChEBI" id="CHEBI:29035"/>
    </cofactor>
    <cofactor evidence="3">
        <name>Co(2+)</name>
        <dbReference type="ChEBI" id="CHEBI:48828"/>
    </cofactor>
    <cofactor evidence="3">
        <name>Cd(2+)</name>
        <dbReference type="ChEBI" id="CHEBI:48775"/>
    </cofactor>
    <text evidence="3">Binds 1 divalent cation per subunit. The enzyme is active with manganese, cobalt or cadmium ions.</text>
</comment>
<feature type="binding site" evidence="3">
    <location>
        <position position="291"/>
    </location>
    <ligand>
        <name>phosphoenolpyruvate</name>
        <dbReference type="ChEBI" id="CHEBI:58702"/>
    </ligand>
</feature>
<comment type="caution">
    <text evidence="6">The sequence shown here is derived from an EMBL/GenBank/DDBJ whole genome shotgun (WGS) entry which is preliminary data.</text>
</comment>
<dbReference type="Pfam" id="PF01817">
    <property type="entry name" value="CM_2"/>
    <property type="match status" value="1"/>
</dbReference>
<dbReference type="GO" id="GO:0046417">
    <property type="term" value="P:chorismate metabolic process"/>
    <property type="evidence" value="ECO:0007669"/>
    <property type="project" value="InterPro"/>
</dbReference>
<evidence type="ECO:0000313" key="7">
    <source>
        <dbReference type="Proteomes" id="UP000298213"/>
    </source>
</evidence>
<evidence type="ECO:0000256" key="3">
    <source>
        <dbReference type="PIRSR" id="PIRSR602480-1"/>
    </source>
</evidence>
<dbReference type="InterPro" id="IPR036263">
    <property type="entry name" value="Chorismate_II_sf"/>
</dbReference>
<feature type="binding site" evidence="3">
    <location>
        <position position="455"/>
    </location>
    <ligand>
        <name>phosphoenolpyruvate</name>
        <dbReference type="ChEBI" id="CHEBI:58702"/>
    </ligand>
</feature>
<sequence>MTASDMLSTLRAELDAIDDEILALIERRLAASAAIAEAKGSAGDSLLKLRPRRQAEVVARLQSRAGRAPAVAIAAIWRELMAHTLQGQARTEIVLCAAERSELLEARVRLHFGAAFPLAWAEDRAEVLRRARDEEAIAVLVEPLAAGEAAPLTVFDVVRGTDGEAVAYAIGRVAPEDALTGPDGGAPEWTPASWRSHPAQQMPVYPDASALASVEEQLAATPPLVGFAQIGALRSALAEVARGRAFLLQGGDCAESFAEFSAEKVRRDERLLLGMGNIIADGGLGVVHVARAAGQFAKPRSQRWESEAGLTLPSYRGDAVNGRAFTSFSRTPEPERLLEAHRQSQATLALLAAFRLAERSQPPVYASHEALLLHYEQALTRRDPETGRHWAGSGHMVWVGERTRSLDGAHVAYASGIANPIGLKCGPSLAPETLLRLIERLDPANEPGRLVLIGRFGADRVGESLAPLMRAARRAGSNAIWAIDPMHGNGTNVAGVKTRRLSDILVETAAFFDIAAAEGVHAGGIHLEMSGSDVTECLGGRCGIGEADLSRRYLSHCDPRLNPAQALEIATKVAALIGKSAERRADAA</sequence>
<dbReference type="GO" id="GO:0003849">
    <property type="term" value="F:3-deoxy-7-phosphoheptulonate synthase activity"/>
    <property type="evidence" value="ECO:0007669"/>
    <property type="project" value="UniProtKB-EC"/>
</dbReference>
<dbReference type="InterPro" id="IPR002480">
    <property type="entry name" value="DAHP_synth_2"/>
</dbReference>
<protein>
    <recommendedName>
        <fullName evidence="4">Phospho-2-dehydro-3-deoxyheptonate aldolase</fullName>
        <ecNumber evidence="4">2.5.1.54</ecNumber>
    </recommendedName>
</protein>
<dbReference type="InterPro" id="IPR002701">
    <property type="entry name" value="CM_II_prokaryot"/>
</dbReference>
<dbReference type="InterPro" id="IPR013785">
    <property type="entry name" value="Aldolase_TIM"/>
</dbReference>
<dbReference type="SUPFAM" id="SSF51569">
    <property type="entry name" value="Aldolase"/>
    <property type="match status" value="1"/>
</dbReference>
<dbReference type="EMBL" id="SPDV01000057">
    <property type="protein sequence ID" value="TFI56725.1"/>
    <property type="molecule type" value="Genomic_DNA"/>
</dbReference>
<evidence type="ECO:0000256" key="4">
    <source>
        <dbReference type="RuleBase" id="RU363071"/>
    </source>
</evidence>
<keyword evidence="3" id="KW-0104">Cadmium</keyword>
<feature type="binding site" evidence="3">
    <location>
        <position position="487"/>
    </location>
    <ligand>
        <name>Mn(2+)</name>
        <dbReference type="ChEBI" id="CHEBI:29035"/>
    </ligand>
</feature>
<proteinExistence type="inferred from homology"/>
<dbReference type="Proteomes" id="UP000298213">
    <property type="component" value="Unassembled WGS sequence"/>
</dbReference>
<keyword evidence="2 4" id="KW-0808">Transferase</keyword>
<feature type="binding site" evidence="3">
    <location>
        <begin position="401"/>
        <end position="402"/>
    </location>
    <ligand>
        <name>phosphoenolpyruvate</name>
        <dbReference type="ChEBI" id="CHEBI:58702"/>
    </ligand>
</feature>
<dbReference type="Pfam" id="PF01474">
    <property type="entry name" value="DAHP_synth_2"/>
    <property type="match status" value="2"/>
</dbReference>
<dbReference type="SUPFAM" id="SSF48600">
    <property type="entry name" value="Chorismate mutase II"/>
    <property type="match status" value="1"/>
</dbReference>
<comment type="catalytic activity">
    <reaction evidence="4">
        <text>D-erythrose 4-phosphate + phosphoenolpyruvate + H2O = 7-phospho-2-dehydro-3-deoxy-D-arabino-heptonate + phosphate</text>
        <dbReference type="Rhea" id="RHEA:14717"/>
        <dbReference type="ChEBI" id="CHEBI:15377"/>
        <dbReference type="ChEBI" id="CHEBI:16897"/>
        <dbReference type="ChEBI" id="CHEBI:43474"/>
        <dbReference type="ChEBI" id="CHEBI:58394"/>
        <dbReference type="ChEBI" id="CHEBI:58702"/>
        <dbReference type="EC" id="2.5.1.54"/>
    </reaction>
</comment>
<dbReference type="PANTHER" id="PTHR21337">
    <property type="entry name" value="PHOSPHO-2-DEHYDRO-3-DEOXYHEPTONATE ALDOLASE 1, 2"/>
    <property type="match status" value="1"/>
</dbReference>
<dbReference type="SMART" id="SM00830">
    <property type="entry name" value="CM_2"/>
    <property type="match status" value="1"/>
</dbReference>
<feature type="binding site" evidence="3">
    <location>
        <position position="558"/>
    </location>
    <ligand>
        <name>Mn(2+)</name>
        <dbReference type="ChEBI" id="CHEBI:29035"/>
    </ligand>
</feature>
<keyword evidence="3" id="KW-0170">Cobalt</keyword>
<evidence type="ECO:0000259" key="5">
    <source>
        <dbReference type="PROSITE" id="PS51168"/>
    </source>
</evidence>
<organism evidence="6 7">
    <name type="scientific">Sphingomonas parva</name>
    <dbReference type="NCBI Taxonomy" id="2555898"/>
    <lineage>
        <taxon>Bacteria</taxon>
        <taxon>Pseudomonadati</taxon>
        <taxon>Pseudomonadota</taxon>
        <taxon>Alphaproteobacteria</taxon>
        <taxon>Sphingomonadales</taxon>
        <taxon>Sphingomonadaceae</taxon>
        <taxon>Sphingomonas</taxon>
    </lineage>
</organism>
<feature type="binding site" evidence="3">
    <location>
        <position position="253"/>
    </location>
    <ligand>
        <name>Mn(2+)</name>
        <dbReference type="ChEBI" id="CHEBI:29035"/>
    </ligand>
</feature>
<dbReference type="InterPro" id="IPR036979">
    <property type="entry name" value="CM_dom_sf"/>
</dbReference>
<keyword evidence="3" id="KW-0464">Manganese</keyword>
<evidence type="ECO:0000256" key="2">
    <source>
        <dbReference type="ARBA" id="ARBA00022679"/>
    </source>
</evidence>
<comment type="similarity">
    <text evidence="1 4">Belongs to the class-II DAHP synthase family.</text>
</comment>
<dbReference type="PROSITE" id="PS51168">
    <property type="entry name" value="CHORISMATE_MUT_2"/>
    <property type="match status" value="1"/>
</dbReference>
<name>A0A4Y8ZNJ4_9SPHN</name>
<evidence type="ECO:0000256" key="1">
    <source>
        <dbReference type="ARBA" id="ARBA00008911"/>
    </source>
</evidence>
<dbReference type="OrthoDB" id="9766852at2"/>
<dbReference type="Gene3D" id="3.20.20.70">
    <property type="entry name" value="Aldolase class I"/>
    <property type="match status" value="1"/>
</dbReference>
<keyword evidence="7" id="KW-1185">Reference proteome</keyword>
<dbReference type="EC" id="2.5.1.54" evidence="4"/>
<reference evidence="6 7" key="1">
    <citation type="submission" date="2019-03" db="EMBL/GenBank/DDBJ databases">
        <title>Genome sequence of Sphingomonas sp. 17J27-24.</title>
        <authorList>
            <person name="Kim M."/>
            <person name="Maeng S."/>
            <person name="Sathiyaraj S."/>
        </authorList>
    </citation>
    <scope>NUCLEOTIDE SEQUENCE [LARGE SCALE GENOMIC DNA]</scope>
    <source>
        <strain evidence="6 7">17J27-24</strain>
    </source>
</reference>
<dbReference type="AlphaFoldDB" id="A0A4Y8ZNJ4"/>
<evidence type="ECO:0000313" key="6">
    <source>
        <dbReference type="EMBL" id="TFI56725.1"/>
    </source>
</evidence>
<feature type="binding site" evidence="3">
    <location>
        <position position="528"/>
    </location>
    <ligand>
        <name>Mn(2+)</name>
        <dbReference type="ChEBI" id="CHEBI:29035"/>
    </ligand>
</feature>
<dbReference type="PANTHER" id="PTHR21337:SF0">
    <property type="entry name" value="PHOSPHO-2-DEHYDRO-3-DEOXYHEPTONATE ALDOLASE"/>
    <property type="match status" value="1"/>
</dbReference>
<accession>A0A4Y8ZNJ4</accession>
<feature type="domain" description="Chorismate mutase" evidence="5">
    <location>
        <begin position="1"/>
        <end position="92"/>
    </location>
</feature>
<feature type="binding site" evidence="3">
    <location>
        <position position="424"/>
    </location>
    <ligand>
        <name>phosphoenolpyruvate</name>
        <dbReference type="ChEBI" id="CHEBI:58702"/>
    </ligand>
</feature>
<dbReference type="GO" id="GO:0009073">
    <property type="term" value="P:aromatic amino acid family biosynthetic process"/>
    <property type="evidence" value="ECO:0007669"/>
    <property type="project" value="InterPro"/>
</dbReference>
<gene>
    <name evidence="6" type="ORF">E2493_18785</name>
</gene>
<dbReference type="GO" id="GO:0004106">
    <property type="term" value="F:chorismate mutase activity"/>
    <property type="evidence" value="ECO:0007669"/>
    <property type="project" value="InterPro"/>
</dbReference>
<dbReference type="Gene3D" id="1.20.59.10">
    <property type="entry name" value="Chorismate mutase"/>
    <property type="match status" value="1"/>
</dbReference>